<gene>
    <name evidence="2" type="ORF">SAMN04488561_0154</name>
</gene>
<feature type="chain" id="PRO_5039011361" description="Right handed beta helix region" evidence="1">
    <location>
        <begin position="23"/>
        <end position="690"/>
    </location>
</feature>
<dbReference type="InterPro" id="IPR011050">
    <property type="entry name" value="Pectin_lyase_fold/virulence"/>
</dbReference>
<evidence type="ECO:0008006" key="4">
    <source>
        <dbReference type="Google" id="ProtNLM"/>
    </source>
</evidence>
<dbReference type="EMBL" id="FNUC01000001">
    <property type="protein sequence ID" value="SED63978.1"/>
    <property type="molecule type" value="Genomic_DNA"/>
</dbReference>
<dbReference type="RefSeq" id="WP_069111178.1">
    <property type="nucleotide sequence ID" value="NZ_FNUC01000001.1"/>
</dbReference>
<dbReference type="InterPro" id="IPR012334">
    <property type="entry name" value="Pectin_lyas_fold"/>
</dbReference>
<feature type="signal peptide" evidence="1">
    <location>
        <begin position="1"/>
        <end position="22"/>
    </location>
</feature>
<dbReference type="AlphaFoldDB" id="A0A1H5CBW3"/>
<dbReference type="OrthoDB" id="5166150at2"/>
<keyword evidence="1" id="KW-0732">Signal</keyword>
<reference evidence="3" key="1">
    <citation type="submission" date="2016-10" db="EMBL/GenBank/DDBJ databases">
        <authorList>
            <person name="Varghese N."/>
            <person name="Submissions S."/>
        </authorList>
    </citation>
    <scope>NUCLEOTIDE SEQUENCE [LARGE SCALE GENOMIC DNA]</scope>
    <source>
        <strain evidence="3">DSM 45237</strain>
    </source>
</reference>
<organism evidence="2 3">
    <name type="scientific">Jiangella alba</name>
    <dbReference type="NCBI Taxonomy" id="561176"/>
    <lineage>
        <taxon>Bacteria</taxon>
        <taxon>Bacillati</taxon>
        <taxon>Actinomycetota</taxon>
        <taxon>Actinomycetes</taxon>
        <taxon>Jiangellales</taxon>
        <taxon>Jiangellaceae</taxon>
        <taxon>Jiangella</taxon>
    </lineage>
</organism>
<evidence type="ECO:0000313" key="3">
    <source>
        <dbReference type="Proteomes" id="UP000181980"/>
    </source>
</evidence>
<evidence type="ECO:0000313" key="2">
    <source>
        <dbReference type="EMBL" id="SED63978.1"/>
    </source>
</evidence>
<evidence type="ECO:0000256" key="1">
    <source>
        <dbReference type="SAM" id="SignalP"/>
    </source>
</evidence>
<dbReference type="Gene3D" id="2.160.20.10">
    <property type="entry name" value="Single-stranded right-handed beta-helix, Pectin lyase-like"/>
    <property type="match status" value="1"/>
</dbReference>
<dbReference type="Proteomes" id="UP000181980">
    <property type="component" value="Unassembled WGS sequence"/>
</dbReference>
<sequence>MSTFTRRALVTAASAATAGAAAGVVATAPAAAAARPSPRSVFAVGEFESTMSPAGTGAANASAFMADVAAADGRQIVVPPGTYTVGQVAVTGETINVRFMPGTLLVPDASLHAVGPAGKWFQATNCDTRLYGLVVDAQNIPEGCWRSDGGELRMYDTRLANLGFLDLAGNSTSLGTFGVTAKGVAELIVDGYVGRDFVGRKDGTFANQAGKVNHLFVYECERVTVRNVTASGGSGEDNDFVHLLDQRATPTMHGTFESCHFAYNGQTRRCMKFQGGNWSLRDIHCYPGPDFVAVGPDTDVGEQNLNCVDFAGSMGGTVRLSGSFIDATGYVVGVSHTIGPLGKVIVDHTTIVGGRRHAIRTNPEAPEVPQDLLTMGFYAAPSENESELRNCVVKGFSRAIVVQGQRNRVVGNTVEDPAELWFQGGSSLARDFLELSGNKVYTRTPGALSLQGRCARVDNFGNLEIYDNTLLRVMRIDPGNVLVPENTEHSTIFIDLLNAAATGFARNNRAPAGTTPVRTGATGVALYQNQGHHLRPLVTTTDVGNITVGEDNLHTHAIPPYNLNTAGAAVRTTFTGTTAPSANPKTLRVYVGPVAVMTKSLTPGIEGAWQAEIVLIATSPGNQRYTVKLLECDTAGSGAPTVAGVATGATALPSNAQIIVKTTAEAVISNDVVAQVGVSESLEGRHFVFT</sequence>
<accession>A0A1H5CBW3</accession>
<keyword evidence="3" id="KW-1185">Reference proteome</keyword>
<dbReference type="STRING" id="561176.SAMN04488561_0154"/>
<dbReference type="SUPFAM" id="SSF51126">
    <property type="entry name" value="Pectin lyase-like"/>
    <property type="match status" value="1"/>
</dbReference>
<dbReference type="PROSITE" id="PS51318">
    <property type="entry name" value="TAT"/>
    <property type="match status" value="1"/>
</dbReference>
<name>A0A1H5CBW3_9ACTN</name>
<protein>
    <recommendedName>
        <fullName evidence="4">Right handed beta helix region</fullName>
    </recommendedName>
</protein>
<proteinExistence type="predicted"/>
<dbReference type="InterPro" id="IPR006311">
    <property type="entry name" value="TAT_signal"/>
</dbReference>